<organism evidence="2 3">
    <name type="scientific">Portunus trituberculatus</name>
    <name type="common">Swimming crab</name>
    <name type="synonym">Neptunus trituberculatus</name>
    <dbReference type="NCBI Taxonomy" id="210409"/>
    <lineage>
        <taxon>Eukaryota</taxon>
        <taxon>Metazoa</taxon>
        <taxon>Ecdysozoa</taxon>
        <taxon>Arthropoda</taxon>
        <taxon>Crustacea</taxon>
        <taxon>Multicrustacea</taxon>
        <taxon>Malacostraca</taxon>
        <taxon>Eumalacostraca</taxon>
        <taxon>Eucarida</taxon>
        <taxon>Decapoda</taxon>
        <taxon>Pleocyemata</taxon>
        <taxon>Brachyura</taxon>
        <taxon>Eubrachyura</taxon>
        <taxon>Portunoidea</taxon>
        <taxon>Portunidae</taxon>
        <taxon>Portuninae</taxon>
        <taxon>Portunus</taxon>
    </lineage>
</organism>
<dbReference type="EMBL" id="VSRR010091487">
    <property type="protein sequence ID" value="MPC92502.1"/>
    <property type="molecule type" value="Genomic_DNA"/>
</dbReference>
<accession>A0A5B7J8J5</accession>
<sequence length="121" mass="13907">MPHPDKAREKYLYLLSSVSTSLGRHHSGVRDWMPGMQWLLSSAGIRILWLCLFLIRIFPLYISFFTRLVRPGRRVCEQKKRARSREAGISWYVLHHLAASRKGVSKPPRVPLVHSTSALDG</sequence>
<keyword evidence="1" id="KW-1133">Transmembrane helix</keyword>
<dbReference type="AlphaFoldDB" id="A0A5B7J8J5"/>
<dbReference type="Proteomes" id="UP000324222">
    <property type="component" value="Unassembled WGS sequence"/>
</dbReference>
<gene>
    <name evidence="2" type="ORF">E2C01_087594</name>
</gene>
<comment type="caution">
    <text evidence="2">The sequence shown here is derived from an EMBL/GenBank/DDBJ whole genome shotgun (WGS) entry which is preliminary data.</text>
</comment>
<evidence type="ECO:0000256" key="1">
    <source>
        <dbReference type="SAM" id="Phobius"/>
    </source>
</evidence>
<feature type="transmembrane region" description="Helical" evidence="1">
    <location>
        <begin position="43"/>
        <end position="64"/>
    </location>
</feature>
<reference evidence="2 3" key="1">
    <citation type="submission" date="2019-05" db="EMBL/GenBank/DDBJ databases">
        <title>Another draft genome of Portunus trituberculatus and its Hox gene families provides insights of decapod evolution.</title>
        <authorList>
            <person name="Jeong J.-H."/>
            <person name="Song I."/>
            <person name="Kim S."/>
            <person name="Choi T."/>
            <person name="Kim D."/>
            <person name="Ryu S."/>
            <person name="Kim W."/>
        </authorList>
    </citation>
    <scope>NUCLEOTIDE SEQUENCE [LARGE SCALE GENOMIC DNA]</scope>
    <source>
        <tissue evidence="2">Muscle</tissue>
    </source>
</reference>
<protein>
    <submittedName>
        <fullName evidence="2">Uncharacterized protein</fullName>
    </submittedName>
</protein>
<evidence type="ECO:0000313" key="2">
    <source>
        <dbReference type="EMBL" id="MPC92502.1"/>
    </source>
</evidence>
<proteinExistence type="predicted"/>
<keyword evidence="1" id="KW-0472">Membrane</keyword>
<evidence type="ECO:0000313" key="3">
    <source>
        <dbReference type="Proteomes" id="UP000324222"/>
    </source>
</evidence>
<keyword evidence="1" id="KW-0812">Transmembrane</keyword>
<keyword evidence="3" id="KW-1185">Reference proteome</keyword>
<name>A0A5B7J8J5_PORTR</name>